<keyword evidence="3" id="KW-1185">Reference proteome</keyword>
<comment type="caution">
    <text evidence="2">The sequence shown here is derived from an EMBL/GenBank/DDBJ whole genome shotgun (WGS) entry which is preliminary data.</text>
</comment>
<gene>
    <name evidence="2" type="ORF">R3W88_015171</name>
</gene>
<accession>A0AAV9KV19</accession>
<evidence type="ECO:0000256" key="1">
    <source>
        <dbReference type="SAM" id="MobiDB-lite"/>
    </source>
</evidence>
<dbReference type="Proteomes" id="UP001311915">
    <property type="component" value="Unassembled WGS sequence"/>
</dbReference>
<evidence type="ECO:0000313" key="2">
    <source>
        <dbReference type="EMBL" id="KAK4716833.1"/>
    </source>
</evidence>
<dbReference type="AlphaFoldDB" id="A0AAV9KV19"/>
<organism evidence="2 3">
    <name type="scientific">Solanum pinnatisectum</name>
    <name type="common">tansyleaf nightshade</name>
    <dbReference type="NCBI Taxonomy" id="50273"/>
    <lineage>
        <taxon>Eukaryota</taxon>
        <taxon>Viridiplantae</taxon>
        <taxon>Streptophyta</taxon>
        <taxon>Embryophyta</taxon>
        <taxon>Tracheophyta</taxon>
        <taxon>Spermatophyta</taxon>
        <taxon>Magnoliopsida</taxon>
        <taxon>eudicotyledons</taxon>
        <taxon>Gunneridae</taxon>
        <taxon>Pentapetalae</taxon>
        <taxon>asterids</taxon>
        <taxon>lamiids</taxon>
        <taxon>Solanales</taxon>
        <taxon>Solanaceae</taxon>
        <taxon>Solanoideae</taxon>
        <taxon>Solaneae</taxon>
        <taxon>Solanum</taxon>
    </lineage>
</organism>
<proteinExistence type="predicted"/>
<feature type="compositionally biased region" description="Polar residues" evidence="1">
    <location>
        <begin position="131"/>
        <end position="145"/>
    </location>
</feature>
<feature type="region of interest" description="Disordered" evidence="1">
    <location>
        <begin position="83"/>
        <end position="103"/>
    </location>
</feature>
<sequence>MEAGLAATLGSLEAPEALPTVADLQAVVANRGGGDRRKDWRQRRADSPPYFPWTAEQQWPWMASWGPWAVPSCPYPSTAWSRPNYGQQQPPHAGVLGPRPQQAYTAAPTPTDIEAAMHTLGITPPDANWYMDTSATSHTTSTQGFSDGEAGNEV</sequence>
<reference evidence="2 3" key="1">
    <citation type="submission" date="2023-10" db="EMBL/GenBank/DDBJ databases">
        <title>Genome-Wide Identification Analysis in wild type Solanum Pinnatisectum Reveals Some Genes Defensing Phytophthora Infestans.</title>
        <authorList>
            <person name="Sun C."/>
        </authorList>
    </citation>
    <scope>NUCLEOTIDE SEQUENCE [LARGE SCALE GENOMIC DNA]</scope>
    <source>
        <strain evidence="2">LQN</strain>
        <tissue evidence="2">Leaf</tissue>
    </source>
</reference>
<evidence type="ECO:0000313" key="3">
    <source>
        <dbReference type="Proteomes" id="UP001311915"/>
    </source>
</evidence>
<protein>
    <submittedName>
        <fullName evidence="2">Uncharacterized protein</fullName>
    </submittedName>
</protein>
<name>A0AAV9KV19_9SOLN</name>
<feature type="region of interest" description="Disordered" evidence="1">
    <location>
        <begin position="128"/>
        <end position="154"/>
    </location>
</feature>
<dbReference type="EMBL" id="JAWPEI010000009">
    <property type="protein sequence ID" value="KAK4716833.1"/>
    <property type="molecule type" value="Genomic_DNA"/>
</dbReference>